<evidence type="ECO:0000313" key="9">
    <source>
        <dbReference type="Proteomes" id="UP000298138"/>
    </source>
</evidence>
<dbReference type="FunCoup" id="A0A4S2N419">
    <property type="interactions" value="687"/>
</dbReference>
<evidence type="ECO:0000256" key="2">
    <source>
        <dbReference type="ARBA" id="ARBA00004725"/>
    </source>
</evidence>
<dbReference type="PANTHER" id="PTHR48109">
    <property type="entry name" value="DIHYDROOROTATE DEHYDROGENASE (QUINONE), MITOCHONDRIAL-RELATED"/>
    <property type="match status" value="1"/>
</dbReference>
<dbReference type="InterPro" id="IPR050074">
    <property type="entry name" value="DHO_dehydrogenase"/>
</dbReference>
<dbReference type="InterPro" id="IPR005719">
    <property type="entry name" value="Dihydroorotate_DH_2"/>
</dbReference>
<evidence type="ECO:0000256" key="5">
    <source>
        <dbReference type="ARBA" id="ARBA00023002"/>
    </source>
</evidence>
<dbReference type="PANTHER" id="PTHR48109:SF4">
    <property type="entry name" value="DIHYDROOROTATE DEHYDROGENASE (QUINONE), MITOCHONDRIAL"/>
    <property type="match status" value="1"/>
</dbReference>
<dbReference type="GO" id="GO:0006207">
    <property type="term" value="P:'de novo' pyrimidine nucleobase biosynthetic process"/>
    <property type="evidence" value="ECO:0007669"/>
    <property type="project" value="InterPro"/>
</dbReference>
<keyword evidence="4" id="KW-0288">FMN</keyword>
<evidence type="ECO:0000313" key="8">
    <source>
        <dbReference type="EMBL" id="TGZ83901.1"/>
    </source>
</evidence>
<keyword evidence="9" id="KW-1185">Reference proteome</keyword>
<dbReference type="InterPro" id="IPR005720">
    <property type="entry name" value="Dihydroorotate_DH_cat"/>
</dbReference>
<dbReference type="Pfam" id="PF01180">
    <property type="entry name" value="DHO_dh"/>
    <property type="match status" value="1"/>
</dbReference>
<evidence type="ECO:0000259" key="7">
    <source>
        <dbReference type="Pfam" id="PF01180"/>
    </source>
</evidence>
<sequence length="474" mass="50375">MTFLRPTGAILRSGRRPIPSALQSRPLLRYTSLSQQAFSSSAKPPASYLLRRTLVSTAFVALIGLGYISTTDSRSSLHNYLVPPLLRIVFSGDDISRPGPEAVHTFGLRFLSTLHSIGIPVSEGGDHPYLPTLNTTLFGFPVNTPLGISAGLDKHGEAIDALFTTSPAISMLEIGCVTPLPQAGNPKPRVFRVPSSKSLINRYGFNSVGAATVASRLRTRVRKFANEHGLTEAEVLSNPEIPASLHPGRILAVQIGKNKTTDETDIEAVKRDYVECVNQLGNYADLIVVNVSSPNTPGLRSLQAEKPLESILSAVVDATKGLERARKPQVVVKVSPDSDSPSEITAIANAVKHTGVKGVIVANTTVRRPSEALGPLATDEEKRVVAEEAGGLSGPVLFPRMLNLVEQFNARLRGSGVDVIACGGVQDGKDAALALRSGAKGVLAYTGLVYGGVGWFGKVANELAEIKEGLITRK</sequence>
<keyword evidence="5" id="KW-0560">Oxidoreductase</keyword>
<keyword evidence="6" id="KW-0472">Membrane</keyword>
<dbReference type="GO" id="GO:0009220">
    <property type="term" value="P:pyrimidine ribonucleotide biosynthetic process"/>
    <property type="evidence" value="ECO:0007669"/>
    <property type="project" value="TreeGrafter"/>
</dbReference>
<evidence type="ECO:0000256" key="1">
    <source>
        <dbReference type="ARBA" id="ARBA00001917"/>
    </source>
</evidence>
<evidence type="ECO:0000256" key="6">
    <source>
        <dbReference type="ARBA" id="ARBA00023136"/>
    </source>
</evidence>
<dbReference type="CDD" id="cd04738">
    <property type="entry name" value="DHOD_2_like"/>
    <property type="match status" value="1"/>
</dbReference>
<dbReference type="STRING" id="341454.A0A4S2N419"/>
<dbReference type="InParanoid" id="A0A4S2N419"/>
<dbReference type="AlphaFoldDB" id="A0A4S2N419"/>
<dbReference type="GO" id="GO:0004152">
    <property type="term" value="F:dihydroorotate dehydrogenase activity"/>
    <property type="evidence" value="ECO:0007669"/>
    <property type="project" value="InterPro"/>
</dbReference>
<gene>
    <name evidence="8" type="ORF">EX30DRAFT_338498</name>
</gene>
<keyword evidence="3" id="KW-0285">Flavoprotein</keyword>
<protein>
    <submittedName>
        <fullName evidence="8">FMN-linked oxidoreductase</fullName>
    </submittedName>
</protein>
<name>A0A4S2N419_9PEZI</name>
<dbReference type="EMBL" id="ML220113">
    <property type="protein sequence ID" value="TGZ83901.1"/>
    <property type="molecule type" value="Genomic_DNA"/>
</dbReference>
<reference evidence="8 9" key="1">
    <citation type="submission" date="2019-04" db="EMBL/GenBank/DDBJ databases">
        <title>Comparative genomics and transcriptomics to analyze fruiting body development in filamentous ascomycetes.</title>
        <authorList>
            <consortium name="DOE Joint Genome Institute"/>
            <person name="Lutkenhaus R."/>
            <person name="Traeger S."/>
            <person name="Breuer J."/>
            <person name="Kuo A."/>
            <person name="Lipzen A."/>
            <person name="Pangilinan J."/>
            <person name="Dilworth D."/>
            <person name="Sandor L."/>
            <person name="Poggeler S."/>
            <person name="Barry K."/>
            <person name="Grigoriev I.V."/>
            <person name="Nowrousian M."/>
        </authorList>
    </citation>
    <scope>NUCLEOTIDE SEQUENCE [LARGE SCALE GENOMIC DNA]</scope>
    <source>
        <strain evidence="8 9">CBS 389.68</strain>
    </source>
</reference>
<dbReference type="SUPFAM" id="SSF51395">
    <property type="entry name" value="FMN-linked oxidoreductases"/>
    <property type="match status" value="1"/>
</dbReference>
<evidence type="ECO:0000256" key="4">
    <source>
        <dbReference type="ARBA" id="ARBA00022643"/>
    </source>
</evidence>
<dbReference type="InterPro" id="IPR013785">
    <property type="entry name" value="Aldolase_TIM"/>
</dbReference>
<dbReference type="OrthoDB" id="14784at2759"/>
<dbReference type="Proteomes" id="UP000298138">
    <property type="component" value="Unassembled WGS sequence"/>
</dbReference>
<dbReference type="Gene3D" id="3.20.20.70">
    <property type="entry name" value="Aldolase class I"/>
    <property type="match status" value="1"/>
</dbReference>
<dbReference type="NCBIfam" id="TIGR01036">
    <property type="entry name" value="pyrD_sub2"/>
    <property type="match status" value="1"/>
</dbReference>
<dbReference type="GO" id="GO:0005743">
    <property type="term" value="C:mitochondrial inner membrane"/>
    <property type="evidence" value="ECO:0007669"/>
    <property type="project" value="TreeGrafter"/>
</dbReference>
<organism evidence="8 9">
    <name type="scientific">Ascodesmis nigricans</name>
    <dbReference type="NCBI Taxonomy" id="341454"/>
    <lineage>
        <taxon>Eukaryota</taxon>
        <taxon>Fungi</taxon>
        <taxon>Dikarya</taxon>
        <taxon>Ascomycota</taxon>
        <taxon>Pezizomycotina</taxon>
        <taxon>Pezizomycetes</taxon>
        <taxon>Pezizales</taxon>
        <taxon>Ascodesmidaceae</taxon>
        <taxon>Ascodesmis</taxon>
    </lineage>
</organism>
<evidence type="ECO:0000256" key="3">
    <source>
        <dbReference type="ARBA" id="ARBA00022630"/>
    </source>
</evidence>
<accession>A0A4S2N419</accession>
<proteinExistence type="predicted"/>
<comment type="cofactor">
    <cofactor evidence="1">
        <name>FMN</name>
        <dbReference type="ChEBI" id="CHEBI:58210"/>
    </cofactor>
</comment>
<comment type="pathway">
    <text evidence="2">Pyrimidine metabolism; UMP biosynthesis via de novo pathway.</text>
</comment>
<feature type="domain" description="Dihydroorotate dehydrogenase catalytic" evidence="7">
    <location>
        <begin position="133"/>
        <end position="465"/>
    </location>
</feature>